<evidence type="ECO:0000259" key="2">
    <source>
        <dbReference type="Pfam" id="PF01973"/>
    </source>
</evidence>
<reference evidence="3 4" key="1">
    <citation type="submission" date="2019-05" db="EMBL/GenBank/DDBJ databases">
        <title>Thiomicrorhabdus sediminis sp. nov, a novel sulfur-oxidizing bacterium isolated from coastal sediment.</title>
        <authorList>
            <person name="Liu X."/>
        </authorList>
    </citation>
    <scope>NUCLEOTIDE SEQUENCE [LARGE SCALE GENOMIC DNA]</scope>
    <source>
        <strain evidence="3 4">G1</strain>
    </source>
</reference>
<protein>
    <submittedName>
        <fullName evidence="3">DUF115 domain-containing protein</fullName>
    </submittedName>
</protein>
<organism evidence="3 4">
    <name type="scientific">Thiomicrorhabdus sediminis</name>
    <dbReference type="NCBI Taxonomy" id="2580412"/>
    <lineage>
        <taxon>Bacteria</taxon>
        <taxon>Pseudomonadati</taxon>
        <taxon>Pseudomonadota</taxon>
        <taxon>Gammaproteobacteria</taxon>
        <taxon>Thiotrichales</taxon>
        <taxon>Piscirickettsiaceae</taxon>
        <taxon>Thiomicrorhabdus</taxon>
    </lineage>
</organism>
<sequence>METIEQLTWQESPFGEHYLKEVNKSAFQRQLSKQLFAKHFAKAFDNDETLYVIVGTDSGLLLKYVQQYYDELKNSRFVFIDFDNVLTEIKEQFDAKKYERINVFKESFDLALLGQLYSSYLVTGKIELFRSIAVLDAKRDEPYAQLWHHYQESFQQFLVVEKNALDSRPFIDAMLLNASHNLEPLINHSDALQGGTALILGGGPSLDEALPWIKQVREKLVIFSAGRIARRLLAEGISPDFFVSVDPYDISFDNSKGMFHFVEDSILLNGNHISPKILAQWSGASSYMSTKYPWHEKDGKMEKNIAAPGPNVINTAVNAAVELGCSQIIFSGVDLCFPLGKAYESSSDEAKVGGRFTFKGVSTVKDNRGELAETQPAYANARQGLELQVKIYLQEYPHLNFINTGLYSAAMENVEYVAPEKIEQKIDLVSKKQQVASLKQSLEMSLSERTQRVESSVKELQSQLKRFKSIVSLSKDGLKFVKTLYKNGQQDDKSVKKSMKAHSKISQIIGDDGDMLFRYDSVAFKENFRPMDEQNMEQEDIESQLTSFFKGVNRSAEMFSKQLELAIHYAKLTEDELKNRDFDALSERWQKYDAIGRVFNFVKWHPEALQVHAEKIEALQQNFYDELSNTQTRLVESLEKKSRDLPSLISRIEQAKEQHNRQTLVELLEHLQSLQEDAAVKSLIFYVQGLLADIDGNAEEAIAVLKQAEDNIIKEKALLKCLSICMQARNHQCSLQTLEALCSVSLNYMIPYADFLKTIGQLPSAIQILEIYVQAQSQDFDAWAKLIQFTHEVDPQRAKQIAEQVIEYDPENEMIKAYL</sequence>
<dbReference type="InterPro" id="IPR011990">
    <property type="entry name" value="TPR-like_helical_dom_sf"/>
</dbReference>
<dbReference type="InterPro" id="IPR002826">
    <property type="entry name" value="MptE-like"/>
</dbReference>
<feature type="coiled-coil region" evidence="1">
    <location>
        <begin position="691"/>
        <end position="718"/>
    </location>
</feature>
<dbReference type="PANTHER" id="PTHR41786:SF1">
    <property type="entry name" value="6-HYDROXYMETHYLPTERIN DIPHOSPHOKINASE MPTE-LIKE DOMAIN-CONTAINING PROTEIN"/>
    <property type="match status" value="1"/>
</dbReference>
<evidence type="ECO:0000313" key="3">
    <source>
        <dbReference type="EMBL" id="QCU90467.1"/>
    </source>
</evidence>
<dbReference type="PANTHER" id="PTHR41786">
    <property type="entry name" value="MOTILITY ACCESSORY FACTOR MAF"/>
    <property type="match status" value="1"/>
</dbReference>
<name>A0A4P9K877_9GAMM</name>
<gene>
    <name evidence="3" type="ORF">FE785_07395</name>
</gene>
<dbReference type="KEGG" id="thig:FE785_07395"/>
<evidence type="ECO:0000313" key="4">
    <source>
        <dbReference type="Proteomes" id="UP000304864"/>
    </source>
</evidence>
<dbReference type="AlphaFoldDB" id="A0A4P9K877"/>
<dbReference type="OrthoDB" id="9146744at2"/>
<proteinExistence type="predicted"/>
<dbReference type="Pfam" id="PF01973">
    <property type="entry name" value="MptE-like"/>
    <property type="match status" value="1"/>
</dbReference>
<dbReference type="EMBL" id="CP040602">
    <property type="protein sequence ID" value="QCU90467.1"/>
    <property type="molecule type" value="Genomic_DNA"/>
</dbReference>
<dbReference type="Proteomes" id="UP000304864">
    <property type="component" value="Chromosome"/>
</dbReference>
<keyword evidence="4" id="KW-1185">Reference proteome</keyword>
<feature type="domain" description="6-hydroxymethylpterin diphosphokinase MptE-like" evidence="2">
    <location>
        <begin position="174"/>
        <end position="338"/>
    </location>
</feature>
<dbReference type="RefSeq" id="WP_138565141.1">
    <property type="nucleotide sequence ID" value="NZ_CP040602.1"/>
</dbReference>
<dbReference type="Gene3D" id="1.25.40.10">
    <property type="entry name" value="Tetratricopeptide repeat domain"/>
    <property type="match status" value="1"/>
</dbReference>
<keyword evidence="1" id="KW-0175">Coiled coil</keyword>
<evidence type="ECO:0000256" key="1">
    <source>
        <dbReference type="SAM" id="Coils"/>
    </source>
</evidence>
<dbReference type="SUPFAM" id="SSF48452">
    <property type="entry name" value="TPR-like"/>
    <property type="match status" value="1"/>
</dbReference>
<accession>A0A4P9K877</accession>